<dbReference type="GeneID" id="33554620"/>
<dbReference type="Proteomes" id="UP000193218">
    <property type="component" value="Unassembled WGS sequence"/>
</dbReference>
<proteinExistence type="predicted"/>
<evidence type="ECO:0000256" key="2">
    <source>
        <dbReference type="ARBA" id="ARBA00023239"/>
    </source>
</evidence>
<reference evidence="4 5" key="1">
    <citation type="submission" date="2017-03" db="EMBL/GenBank/DDBJ databases">
        <title>Widespread Adenine N6-methylation of Active Genes in Fungi.</title>
        <authorList>
            <consortium name="DOE Joint Genome Institute"/>
            <person name="Mondo S.J."/>
            <person name="Dannebaum R.O."/>
            <person name="Kuo R.C."/>
            <person name="Louie K.B."/>
            <person name="Bewick A.J."/>
            <person name="Labutti K."/>
            <person name="Haridas S."/>
            <person name="Kuo A."/>
            <person name="Salamov A."/>
            <person name="Ahrendt S.R."/>
            <person name="Lau R."/>
            <person name="Bowen B.P."/>
            <person name="Lipzen A."/>
            <person name="Sullivan W."/>
            <person name="Andreopoulos W.B."/>
            <person name="Clum A."/>
            <person name="Lindquist E."/>
            <person name="Daum C."/>
            <person name="Northen T.R."/>
            <person name="Ramamoorthy G."/>
            <person name="Schmitz R.J."/>
            <person name="Gryganskyi A."/>
            <person name="Culley D."/>
            <person name="Magnuson J."/>
            <person name="James T.Y."/>
            <person name="O'Malley M.A."/>
            <person name="Stajich J.E."/>
            <person name="Spatafora J.W."/>
            <person name="Visel A."/>
            <person name="Grigoriev I.V."/>
        </authorList>
    </citation>
    <scope>NUCLEOTIDE SEQUENCE [LARGE SCALE GENOMIC DNA]</scope>
    <source>
        <strain evidence="4 5">NRRL Y-17943</strain>
    </source>
</reference>
<keyword evidence="1" id="KW-0479">Metal-binding</keyword>
<dbReference type="RefSeq" id="XP_021871459.1">
    <property type="nucleotide sequence ID" value="XM_022012812.1"/>
</dbReference>
<keyword evidence="4" id="KW-0808">Transferase</keyword>
<dbReference type="GO" id="GO:0005737">
    <property type="term" value="C:cytoplasm"/>
    <property type="evidence" value="ECO:0007669"/>
    <property type="project" value="TreeGrafter"/>
</dbReference>
<dbReference type="InParanoid" id="A0A1Y1UH91"/>
<comment type="caution">
    <text evidence="4">The sequence shown here is derived from an EMBL/GenBank/DDBJ whole genome shotgun (WGS) entry which is preliminary data.</text>
</comment>
<evidence type="ECO:0000313" key="5">
    <source>
        <dbReference type="Proteomes" id="UP000193218"/>
    </source>
</evidence>
<dbReference type="Gene3D" id="3.20.20.60">
    <property type="entry name" value="Phosphoenolpyruvate-binding domains"/>
    <property type="match status" value="1"/>
</dbReference>
<dbReference type="EMBL" id="NBSH01000006">
    <property type="protein sequence ID" value="ORX37421.1"/>
    <property type="molecule type" value="Genomic_DNA"/>
</dbReference>
<dbReference type="GO" id="GO:0016832">
    <property type="term" value="F:aldehyde-lyase activity"/>
    <property type="evidence" value="ECO:0007669"/>
    <property type="project" value="TreeGrafter"/>
</dbReference>
<dbReference type="InterPro" id="IPR005000">
    <property type="entry name" value="Aldolase/citrate-lyase_domain"/>
</dbReference>
<dbReference type="GO" id="GO:0016301">
    <property type="term" value="F:kinase activity"/>
    <property type="evidence" value="ECO:0007669"/>
    <property type="project" value="UniProtKB-KW"/>
</dbReference>
<keyword evidence="5" id="KW-1185">Reference proteome</keyword>
<dbReference type="STRING" id="4999.A0A1Y1UH91"/>
<dbReference type="AlphaFoldDB" id="A0A1Y1UH91"/>
<name>A0A1Y1UH91_9TREE</name>
<dbReference type="InterPro" id="IPR015813">
    <property type="entry name" value="Pyrv/PenolPyrv_kinase-like_dom"/>
</dbReference>
<protein>
    <submittedName>
        <fullName evidence="4">Pyruvate/Phosphoenolpyruvate kinase-like domain-containing protein</fullName>
    </submittedName>
</protein>
<accession>A0A1Y1UH91</accession>
<keyword evidence="2" id="KW-0456">Lyase</keyword>
<evidence type="ECO:0000256" key="1">
    <source>
        <dbReference type="ARBA" id="ARBA00022723"/>
    </source>
</evidence>
<dbReference type="Pfam" id="PF03328">
    <property type="entry name" value="HpcH_HpaI"/>
    <property type="match status" value="1"/>
</dbReference>
<dbReference type="GO" id="GO:0046872">
    <property type="term" value="F:metal ion binding"/>
    <property type="evidence" value="ECO:0007669"/>
    <property type="project" value="UniProtKB-KW"/>
</dbReference>
<keyword evidence="4" id="KW-0670">Pyruvate</keyword>
<dbReference type="InterPro" id="IPR050251">
    <property type="entry name" value="HpcH-HpaI_aldolase"/>
</dbReference>
<keyword evidence="4" id="KW-0418">Kinase</keyword>
<organism evidence="4 5">
    <name type="scientific">Kockovaella imperatae</name>
    <dbReference type="NCBI Taxonomy" id="4999"/>
    <lineage>
        <taxon>Eukaryota</taxon>
        <taxon>Fungi</taxon>
        <taxon>Dikarya</taxon>
        <taxon>Basidiomycota</taxon>
        <taxon>Agaricomycotina</taxon>
        <taxon>Tremellomycetes</taxon>
        <taxon>Tremellales</taxon>
        <taxon>Cuniculitremaceae</taxon>
        <taxon>Kockovaella</taxon>
    </lineage>
</organism>
<dbReference type="OrthoDB" id="1621678at2759"/>
<evidence type="ECO:0000313" key="4">
    <source>
        <dbReference type="EMBL" id="ORX37421.1"/>
    </source>
</evidence>
<evidence type="ECO:0000259" key="3">
    <source>
        <dbReference type="Pfam" id="PF03328"/>
    </source>
</evidence>
<dbReference type="InterPro" id="IPR040442">
    <property type="entry name" value="Pyrv_kinase-like_dom_sf"/>
</dbReference>
<dbReference type="PANTHER" id="PTHR30502:SF9">
    <property type="entry name" value="HPCH_HPAI ALDOLASE_CITRATE LYASE DOMAIN-CONTAINING PROTEIN"/>
    <property type="match status" value="1"/>
</dbReference>
<dbReference type="SUPFAM" id="SSF51621">
    <property type="entry name" value="Phosphoenolpyruvate/pyruvate domain"/>
    <property type="match status" value="1"/>
</dbReference>
<sequence length="261" mass="27781">MASTKENTFLRMNQLLKSDKPVFATFQTLKGVRTSQIICNAGFDAIVIDCEHGNIGDSDMHDSVAIIAAMGVAPLVRVRGDSPALIKRALDTGAHGIMIPMVSTAEDAKRVVSMSKFPPIGIRGQGSPFAPFAQGFKAPYDYVNQYNANTMIMAQIETALAIQNVEEIAQVEGLDMLFIGPNDLALSMLGYVPSNGTEQNYLDAIDKVVATARKYGKKTGILVNDGATAKKVIGKFDLIVISADAKLFGLALGAQVAAARA</sequence>
<gene>
    <name evidence="4" type="ORF">BD324DRAFT_448988</name>
</gene>
<feature type="domain" description="HpcH/HpaI aldolase/citrate lyase" evidence="3">
    <location>
        <begin position="37"/>
        <end position="232"/>
    </location>
</feature>
<dbReference type="PANTHER" id="PTHR30502">
    <property type="entry name" value="2-KETO-3-DEOXY-L-RHAMNONATE ALDOLASE"/>
    <property type="match status" value="1"/>
</dbReference>